<keyword evidence="2 6" id="KW-0808">Transferase</keyword>
<evidence type="ECO:0000256" key="8">
    <source>
        <dbReference type="PIRSR" id="PIRSR037938-2"/>
    </source>
</evidence>
<dbReference type="InterPro" id="IPR029035">
    <property type="entry name" value="DHS-like_NAD/FAD-binding_dom"/>
</dbReference>
<dbReference type="GO" id="GO:0005634">
    <property type="term" value="C:nucleus"/>
    <property type="evidence" value="ECO:0007669"/>
    <property type="project" value="TreeGrafter"/>
</dbReference>
<sequence length="387" mass="42837">MGAETSKMVDDSVPPAILEKRSIDGVVKYIKEKKACKIVVMTGAGISTSAGIPDFRSPDTGIYANLARLELPRPQAVFDISYFRQNPHPFYALAREMFPGKFRPTITHSFIRLLHDKGLLLKLFTQNIDCLERKAGVPGDMIIEAHGSFATHSCIDCKASYPDDLMAKAIASSDIPSCTECKGLVKPDIVFFGEALPENFFANRDVPAQADLCIVMGTSLSVQPFASLPSLCREETPRVLVNLEQAGSLGSRADDVLILGDCDSGVRRLAEALGWLEELEKLWAETCPEKDKQGHEQRKEPETQDERLHDEVDRLSAEVESALKASRDHETRTKAQLEALQEKEENQKLEKPATEGDKPPEDQLAQSMANLEVSSKEDKPRLVDTKD</sequence>
<dbReference type="eggNOG" id="KOG2682">
    <property type="taxonomic scope" value="Eukaryota"/>
</dbReference>
<dbReference type="SUPFAM" id="SSF52467">
    <property type="entry name" value="DHS-like NAD/FAD-binding domain"/>
    <property type="match status" value="1"/>
</dbReference>
<evidence type="ECO:0000256" key="3">
    <source>
        <dbReference type="ARBA" id="ARBA00022723"/>
    </source>
</evidence>
<keyword evidence="14" id="KW-1185">Reference proteome</keyword>
<evidence type="ECO:0000313" key="13">
    <source>
        <dbReference type="EMBL" id="EEQ31837.1"/>
    </source>
</evidence>
<dbReference type="AlphaFoldDB" id="C5FNY4"/>
<dbReference type="InterPro" id="IPR017328">
    <property type="entry name" value="Sirtuin_class_I"/>
</dbReference>
<evidence type="ECO:0000256" key="2">
    <source>
        <dbReference type="ARBA" id="ARBA00022679"/>
    </source>
</evidence>
<dbReference type="HOGENOM" id="CLU_023643_0_0_1"/>
<dbReference type="Gene3D" id="3.40.50.1220">
    <property type="entry name" value="TPP-binding domain"/>
    <property type="match status" value="1"/>
</dbReference>
<dbReference type="EC" id="2.3.1.286" evidence="6"/>
<feature type="binding site" evidence="8">
    <location>
        <begin position="54"/>
        <end position="56"/>
    </location>
    <ligand>
        <name>NAD(+)</name>
        <dbReference type="ChEBI" id="CHEBI:57540"/>
    </ligand>
</feature>
<dbReference type="PIRSF" id="PIRSF037938">
    <property type="entry name" value="SIR2_euk"/>
    <property type="match status" value="1"/>
</dbReference>
<feature type="region of interest" description="Disordered" evidence="11">
    <location>
        <begin position="288"/>
        <end position="387"/>
    </location>
</feature>
<keyword evidence="3 6" id="KW-0479">Metal-binding</keyword>
<feature type="binding site" evidence="8">
    <location>
        <begin position="44"/>
        <end position="48"/>
    </location>
    <ligand>
        <name>NAD(+)</name>
        <dbReference type="ChEBI" id="CHEBI:57540"/>
    </ligand>
</feature>
<accession>C5FNY4</accession>
<comment type="similarity">
    <text evidence="1 6">Belongs to the sirtuin family. Class I subfamily.</text>
</comment>
<dbReference type="RefSeq" id="XP_002846919.1">
    <property type="nucleotide sequence ID" value="XM_002846873.1"/>
</dbReference>
<evidence type="ECO:0000259" key="12">
    <source>
        <dbReference type="PROSITE" id="PS50305"/>
    </source>
</evidence>
<keyword evidence="4 6" id="KW-0862">Zinc</keyword>
<dbReference type="InterPro" id="IPR050134">
    <property type="entry name" value="NAD-dep_sirtuin_deacylases"/>
</dbReference>
<dbReference type="InterPro" id="IPR026590">
    <property type="entry name" value="Ssirtuin_cat_dom"/>
</dbReference>
<reference evidence="14" key="1">
    <citation type="journal article" date="2012" name="MBio">
        <title>Comparative genome analysis of Trichophyton rubrum and related dermatophytes reveals candidate genes involved in infection.</title>
        <authorList>
            <person name="Martinez D.A."/>
            <person name="Oliver B.G."/>
            <person name="Graeser Y."/>
            <person name="Goldberg J.M."/>
            <person name="Li W."/>
            <person name="Martinez-Rossi N.M."/>
            <person name="Monod M."/>
            <person name="Shelest E."/>
            <person name="Barton R.C."/>
            <person name="Birch E."/>
            <person name="Brakhage A.A."/>
            <person name="Chen Z."/>
            <person name="Gurr S.J."/>
            <person name="Heiman D."/>
            <person name="Heitman J."/>
            <person name="Kosti I."/>
            <person name="Rossi A."/>
            <person name="Saif S."/>
            <person name="Samalova M."/>
            <person name="Saunders C.W."/>
            <person name="Shea T."/>
            <person name="Summerbell R.C."/>
            <person name="Xu J."/>
            <person name="Young S."/>
            <person name="Zeng Q."/>
            <person name="Birren B.W."/>
            <person name="Cuomo C.A."/>
            <person name="White T.C."/>
        </authorList>
    </citation>
    <scope>NUCLEOTIDE SEQUENCE [LARGE SCALE GENOMIC DNA]</scope>
    <source>
        <strain evidence="14">ATCC MYA-4605 / CBS 113480</strain>
    </source>
</reference>
<dbReference type="CDD" id="cd01408">
    <property type="entry name" value="SIRT1"/>
    <property type="match status" value="1"/>
</dbReference>
<evidence type="ECO:0000256" key="1">
    <source>
        <dbReference type="ARBA" id="ARBA00006924"/>
    </source>
</evidence>
<name>C5FNY4_ARTOC</name>
<dbReference type="InterPro" id="IPR026591">
    <property type="entry name" value="Sirtuin_cat_small_dom_sf"/>
</dbReference>
<feature type="binding site" evidence="9 10">
    <location>
        <position position="154"/>
    </location>
    <ligand>
        <name>Zn(2+)</name>
        <dbReference type="ChEBI" id="CHEBI:29105"/>
    </ligand>
</feature>
<dbReference type="OrthoDB" id="420264at2759"/>
<feature type="binding site" evidence="8">
    <location>
        <begin position="218"/>
        <end position="219"/>
    </location>
    <ligand>
        <name>NAD(+)</name>
        <dbReference type="ChEBI" id="CHEBI:57540"/>
    </ligand>
</feature>
<keyword evidence="5 6" id="KW-0520">NAD</keyword>
<dbReference type="InterPro" id="IPR003000">
    <property type="entry name" value="Sirtuin"/>
</dbReference>
<dbReference type="Gene3D" id="3.30.1600.10">
    <property type="entry name" value="SIR2/SIRT2 'Small Domain"/>
    <property type="match status" value="1"/>
</dbReference>
<feature type="domain" description="Deacetylase sirtuin-type" evidence="12">
    <location>
        <begin position="16"/>
        <end position="276"/>
    </location>
</feature>
<dbReference type="OMA" id="ATHSCID"/>
<dbReference type="Pfam" id="PF02146">
    <property type="entry name" value="SIR2"/>
    <property type="match status" value="1"/>
</dbReference>
<feature type="binding site" evidence="8">
    <location>
        <position position="262"/>
    </location>
    <ligand>
        <name>NAD(+)</name>
        <dbReference type="ChEBI" id="CHEBI:57540"/>
    </ligand>
</feature>
<dbReference type="PANTHER" id="PTHR11085:SF6">
    <property type="entry name" value="NAD-DEPENDENT PROTEIN DEACETYLASE SIRTUIN-2"/>
    <property type="match status" value="1"/>
</dbReference>
<dbReference type="GeneID" id="9230034"/>
<feature type="compositionally biased region" description="Basic and acidic residues" evidence="11">
    <location>
        <begin position="374"/>
        <end position="387"/>
    </location>
</feature>
<dbReference type="STRING" id="554155.C5FNY4"/>
<feature type="binding site" evidence="9 10">
    <location>
        <position position="157"/>
    </location>
    <ligand>
        <name>Zn(2+)</name>
        <dbReference type="ChEBI" id="CHEBI:29105"/>
    </ligand>
</feature>
<feature type="binding site" evidence="8">
    <location>
        <begin position="242"/>
        <end position="244"/>
    </location>
    <ligand>
        <name>NAD(+)</name>
        <dbReference type="ChEBI" id="CHEBI:57540"/>
    </ligand>
</feature>
<feature type="active site" description="Proton acceptor" evidence="7 10">
    <location>
        <position position="146"/>
    </location>
</feature>
<feature type="compositionally biased region" description="Basic and acidic residues" evidence="11">
    <location>
        <begin position="325"/>
        <end position="361"/>
    </location>
</feature>
<dbReference type="GO" id="GO:0017136">
    <property type="term" value="F:histone deacetylase activity, NAD-dependent"/>
    <property type="evidence" value="ECO:0007669"/>
    <property type="project" value="InterPro"/>
</dbReference>
<evidence type="ECO:0000256" key="9">
    <source>
        <dbReference type="PIRSR" id="PIRSR037938-3"/>
    </source>
</evidence>
<feature type="compositionally biased region" description="Basic and acidic residues" evidence="11">
    <location>
        <begin position="288"/>
        <end position="317"/>
    </location>
</feature>
<proteinExistence type="inferred from homology"/>
<evidence type="ECO:0000256" key="5">
    <source>
        <dbReference type="ARBA" id="ARBA00023027"/>
    </source>
</evidence>
<dbReference type="PANTHER" id="PTHR11085">
    <property type="entry name" value="NAD-DEPENDENT PROTEIN DEACYLASE SIRTUIN-5, MITOCHONDRIAL-RELATED"/>
    <property type="match status" value="1"/>
</dbReference>
<comment type="cofactor">
    <cofactor evidence="9">
        <name>Zn(2+)</name>
        <dbReference type="ChEBI" id="CHEBI:29105"/>
    </cofactor>
    <text evidence="9">Binds 1 zinc ion per subunit.</text>
</comment>
<dbReference type="Proteomes" id="UP000002035">
    <property type="component" value="Unassembled WGS sequence"/>
</dbReference>
<evidence type="ECO:0000256" key="4">
    <source>
        <dbReference type="ARBA" id="ARBA00022833"/>
    </source>
</evidence>
<protein>
    <recommendedName>
        <fullName evidence="6">NAD-dependent protein deacetylase</fullName>
        <ecNumber evidence="6">2.3.1.286</ecNumber>
    </recommendedName>
</protein>
<evidence type="ECO:0000256" key="7">
    <source>
        <dbReference type="PIRSR" id="PIRSR037938-1"/>
    </source>
</evidence>
<feature type="binding site" evidence="9 10">
    <location>
        <position position="178"/>
    </location>
    <ligand>
        <name>Zn(2+)</name>
        <dbReference type="ChEBI" id="CHEBI:29105"/>
    </ligand>
</feature>
<organism evidence="13 14">
    <name type="scientific">Arthroderma otae (strain ATCC MYA-4605 / CBS 113480)</name>
    <name type="common">Microsporum canis</name>
    <dbReference type="NCBI Taxonomy" id="554155"/>
    <lineage>
        <taxon>Eukaryota</taxon>
        <taxon>Fungi</taxon>
        <taxon>Dikarya</taxon>
        <taxon>Ascomycota</taxon>
        <taxon>Pezizomycotina</taxon>
        <taxon>Eurotiomycetes</taxon>
        <taxon>Eurotiomycetidae</taxon>
        <taxon>Onygenales</taxon>
        <taxon>Arthrodermataceae</taxon>
        <taxon>Microsporum</taxon>
    </lineage>
</organism>
<evidence type="ECO:0000313" key="14">
    <source>
        <dbReference type="Proteomes" id="UP000002035"/>
    </source>
</evidence>
<dbReference type="GO" id="GO:0008270">
    <property type="term" value="F:zinc ion binding"/>
    <property type="evidence" value="ECO:0007669"/>
    <property type="project" value="UniProtKB-UniRule"/>
</dbReference>
<feature type="compositionally biased region" description="Polar residues" evidence="11">
    <location>
        <begin position="364"/>
        <end position="373"/>
    </location>
</feature>
<dbReference type="GO" id="GO:0070403">
    <property type="term" value="F:NAD+ binding"/>
    <property type="evidence" value="ECO:0007669"/>
    <property type="project" value="UniProtKB-UniRule"/>
</dbReference>
<dbReference type="PROSITE" id="PS50305">
    <property type="entry name" value="SIRTUIN"/>
    <property type="match status" value="1"/>
</dbReference>
<evidence type="ECO:0000256" key="10">
    <source>
        <dbReference type="PROSITE-ProRule" id="PRU00236"/>
    </source>
</evidence>
<feature type="binding site" evidence="8">
    <location>
        <begin position="126"/>
        <end position="129"/>
    </location>
    <ligand>
        <name>NAD(+)</name>
        <dbReference type="ChEBI" id="CHEBI:57540"/>
    </ligand>
</feature>
<gene>
    <name evidence="13" type="ORF">MCYG_04656</name>
</gene>
<dbReference type="VEuPathDB" id="FungiDB:MCYG_04656"/>
<dbReference type="EMBL" id="DS995704">
    <property type="protein sequence ID" value="EEQ31837.1"/>
    <property type="molecule type" value="Genomic_DNA"/>
</dbReference>
<comment type="catalytic activity">
    <reaction evidence="6">
        <text>N(6)-acetyl-L-lysyl-[protein] + NAD(+) + H2O = 2''-O-acetyl-ADP-D-ribose + nicotinamide + L-lysyl-[protein]</text>
        <dbReference type="Rhea" id="RHEA:43636"/>
        <dbReference type="Rhea" id="RHEA-COMP:9752"/>
        <dbReference type="Rhea" id="RHEA-COMP:10731"/>
        <dbReference type="ChEBI" id="CHEBI:15377"/>
        <dbReference type="ChEBI" id="CHEBI:17154"/>
        <dbReference type="ChEBI" id="CHEBI:29969"/>
        <dbReference type="ChEBI" id="CHEBI:57540"/>
        <dbReference type="ChEBI" id="CHEBI:61930"/>
        <dbReference type="ChEBI" id="CHEBI:83767"/>
        <dbReference type="EC" id="2.3.1.286"/>
    </reaction>
</comment>
<evidence type="ECO:0000256" key="6">
    <source>
        <dbReference type="PIRNR" id="PIRNR037938"/>
    </source>
</evidence>
<evidence type="ECO:0000256" key="11">
    <source>
        <dbReference type="SAM" id="MobiDB-lite"/>
    </source>
</evidence>
<feature type="binding site" evidence="9 10">
    <location>
        <position position="181"/>
    </location>
    <ligand>
        <name>Zn(2+)</name>
        <dbReference type="ChEBI" id="CHEBI:29105"/>
    </ligand>
</feature>